<dbReference type="SMART" id="SM00225">
    <property type="entry name" value="BTB"/>
    <property type="match status" value="1"/>
</dbReference>
<dbReference type="Gene3D" id="3.30.710.10">
    <property type="entry name" value="Potassium Channel Kv1.1, Chain A"/>
    <property type="match status" value="1"/>
</dbReference>
<dbReference type="eggNOG" id="ENOG502RW21">
    <property type="taxonomic scope" value="Eukaryota"/>
</dbReference>
<dbReference type="GeneID" id="20677899"/>
<dbReference type="SUPFAM" id="SSF54695">
    <property type="entry name" value="POZ domain"/>
    <property type="match status" value="1"/>
</dbReference>
<dbReference type="HOGENOM" id="CLU_047592_5_0_1"/>
<protein>
    <recommendedName>
        <fullName evidence="1">BTB domain-containing protein</fullName>
    </recommendedName>
</protein>
<feature type="domain" description="BTB" evidence="1">
    <location>
        <begin position="4"/>
        <end position="72"/>
    </location>
</feature>
<dbReference type="KEGG" id="hir:HETIRDRAFT_480130"/>
<dbReference type="InterPro" id="IPR011333">
    <property type="entry name" value="SKP1/BTB/POZ_sf"/>
</dbReference>
<gene>
    <name evidence="2" type="ORF">HETIRDRAFT_480130</name>
</gene>
<dbReference type="EMBL" id="KI925463">
    <property type="protein sequence ID" value="ETW77471.1"/>
    <property type="molecule type" value="Genomic_DNA"/>
</dbReference>
<evidence type="ECO:0000313" key="2">
    <source>
        <dbReference type="EMBL" id="ETW77471.1"/>
    </source>
</evidence>
<dbReference type="RefSeq" id="XP_009550974.1">
    <property type="nucleotide sequence ID" value="XM_009552679.1"/>
</dbReference>
<dbReference type="PROSITE" id="PS50097">
    <property type="entry name" value="BTB"/>
    <property type="match status" value="1"/>
</dbReference>
<dbReference type="InterPro" id="IPR000210">
    <property type="entry name" value="BTB/POZ_dom"/>
</dbReference>
<keyword evidence="3" id="KW-1185">Reference proteome</keyword>
<dbReference type="InParanoid" id="W4JX66"/>
<dbReference type="Proteomes" id="UP000030671">
    <property type="component" value="Unassembled WGS sequence"/>
</dbReference>
<sequence length="198" mass="22916">MEDALSIFLVSGRLYKVHRYLLSQSVAFRDMFTCPPGPNAMVQGETDADPITLQGVTQEEFEALLDVFYDSNHDGYSKITLQQWMHILSIASVFQFDNIRERAIREITKHEPNLDAMQEIELALKHEVRQWALEGLAKLLLRPEVLDEDEASRLPLGMVVKLWKAREEYVTDKLSRSPHVRLSHRAYVLKHFDGYSFP</sequence>
<dbReference type="OrthoDB" id="3223751at2759"/>
<evidence type="ECO:0000313" key="3">
    <source>
        <dbReference type="Proteomes" id="UP000030671"/>
    </source>
</evidence>
<dbReference type="Pfam" id="PF00651">
    <property type="entry name" value="BTB"/>
    <property type="match status" value="1"/>
</dbReference>
<organism evidence="2 3">
    <name type="scientific">Heterobasidion irregulare (strain TC 32-1)</name>
    <dbReference type="NCBI Taxonomy" id="747525"/>
    <lineage>
        <taxon>Eukaryota</taxon>
        <taxon>Fungi</taxon>
        <taxon>Dikarya</taxon>
        <taxon>Basidiomycota</taxon>
        <taxon>Agaricomycotina</taxon>
        <taxon>Agaricomycetes</taxon>
        <taxon>Russulales</taxon>
        <taxon>Bondarzewiaceae</taxon>
        <taxon>Heterobasidion</taxon>
        <taxon>Heterobasidion annosum species complex</taxon>
    </lineage>
</organism>
<dbReference type="STRING" id="747525.W4JX66"/>
<evidence type="ECO:0000259" key="1">
    <source>
        <dbReference type="PROSITE" id="PS50097"/>
    </source>
</evidence>
<name>W4JX66_HETIT</name>
<reference evidence="2 3" key="1">
    <citation type="journal article" date="2012" name="New Phytol.">
        <title>Insight into trade-off between wood decay and parasitism from the genome of a fungal forest pathogen.</title>
        <authorList>
            <person name="Olson A."/>
            <person name="Aerts A."/>
            <person name="Asiegbu F."/>
            <person name="Belbahri L."/>
            <person name="Bouzid O."/>
            <person name="Broberg A."/>
            <person name="Canback B."/>
            <person name="Coutinho P.M."/>
            <person name="Cullen D."/>
            <person name="Dalman K."/>
            <person name="Deflorio G."/>
            <person name="van Diepen L.T."/>
            <person name="Dunand C."/>
            <person name="Duplessis S."/>
            <person name="Durling M."/>
            <person name="Gonthier P."/>
            <person name="Grimwood J."/>
            <person name="Fossdal C.G."/>
            <person name="Hansson D."/>
            <person name="Henrissat B."/>
            <person name="Hietala A."/>
            <person name="Himmelstrand K."/>
            <person name="Hoffmeister D."/>
            <person name="Hogberg N."/>
            <person name="James T.Y."/>
            <person name="Karlsson M."/>
            <person name="Kohler A."/>
            <person name="Kues U."/>
            <person name="Lee Y.H."/>
            <person name="Lin Y.C."/>
            <person name="Lind M."/>
            <person name="Lindquist E."/>
            <person name="Lombard V."/>
            <person name="Lucas S."/>
            <person name="Lunden K."/>
            <person name="Morin E."/>
            <person name="Murat C."/>
            <person name="Park J."/>
            <person name="Raffaello T."/>
            <person name="Rouze P."/>
            <person name="Salamov A."/>
            <person name="Schmutz J."/>
            <person name="Solheim H."/>
            <person name="Stahlberg J."/>
            <person name="Velez H."/>
            <person name="de Vries R.P."/>
            <person name="Wiebenga A."/>
            <person name="Woodward S."/>
            <person name="Yakovlev I."/>
            <person name="Garbelotto M."/>
            <person name="Martin F."/>
            <person name="Grigoriev I.V."/>
            <person name="Stenlid J."/>
        </authorList>
    </citation>
    <scope>NUCLEOTIDE SEQUENCE [LARGE SCALE GENOMIC DNA]</scope>
    <source>
        <strain evidence="2 3">TC 32-1</strain>
    </source>
</reference>
<accession>W4JX66</accession>
<proteinExistence type="predicted"/>
<dbReference type="AlphaFoldDB" id="W4JX66"/>
<dbReference type="CDD" id="cd18186">
    <property type="entry name" value="BTB_POZ_ZBTB_KLHL-like"/>
    <property type="match status" value="1"/>
</dbReference>